<dbReference type="Proteomes" id="UP000054018">
    <property type="component" value="Unassembled WGS sequence"/>
</dbReference>
<name>A0A0C9YRC0_9AGAM</name>
<dbReference type="AlphaFoldDB" id="A0A0C9YRC0"/>
<reference evidence="3 4" key="1">
    <citation type="submission" date="2014-04" db="EMBL/GenBank/DDBJ databases">
        <authorList>
            <consortium name="DOE Joint Genome Institute"/>
            <person name="Kuo A."/>
            <person name="Kohler A."/>
            <person name="Costa M.D."/>
            <person name="Nagy L.G."/>
            <person name="Floudas D."/>
            <person name="Copeland A."/>
            <person name="Barry K.W."/>
            <person name="Cichocki N."/>
            <person name="Veneault-Fourrey C."/>
            <person name="LaButti K."/>
            <person name="Lindquist E.A."/>
            <person name="Lipzen A."/>
            <person name="Lundell T."/>
            <person name="Morin E."/>
            <person name="Murat C."/>
            <person name="Sun H."/>
            <person name="Tunlid A."/>
            <person name="Henrissat B."/>
            <person name="Grigoriev I.V."/>
            <person name="Hibbett D.S."/>
            <person name="Martin F."/>
            <person name="Nordberg H.P."/>
            <person name="Cantor M.N."/>
            <person name="Hua S.X."/>
        </authorList>
    </citation>
    <scope>NUCLEOTIDE SEQUENCE [LARGE SCALE GENOMIC DNA]</scope>
    <source>
        <strain evidence="3 4">441</strain>
    </source>
</reference>
<dbReference type="OrthoDB" id="3265672at2759"/>
<dbReference type="GO" id="GO:0003677">
    <property type="term" value="F:DNA binding"/>
    <property type="evidence" value="ECO:0007669"/>
    <property type="project" value="UniProtKB-KW"/>
</dbReference>
<evidence type="ECO:0000313" key="4">
    <source>
        <dbReference type="Proteomes" id="UP000054018"/>
    </source>
</evidence>
<evidence type="ECO:0000313" key="3">
    <source>
        <dbReference type="EMBL" id="KIK12877.1"/>
    </source>
</evidence>
<organism evidence="3 4">
    <name type="scientific">Pisolithus microcarpus 441</name>
    <dbReference type="NCBI Taxonomy" id="765257"/>
    <lineage>
        <taxon>Eukaryota</taxon>
        <taxon>Fungi</taxon>
        <taxon>Dikarya</taxon>
        <taxon>Basidiomycota</taxon>
        <taxon>Agaricomycotina</taxon>
        <taxon>Agaricomycetes</taxon>
        <taxon>Agaricomycetidae</taxon>
        <taxon>Boletales</taxon>
        <taxon>Sclerodermatineae</taxon>
        <taxon>Pisolithaceae</taxon>
        <taxon>Pisolithus</taxon>
    </lineage>
</organism>
<keyword evidence="4" id="KW-1185">Reference proteome</keyword>
<feature type="non-terminal residue" evidence="3">
    <location>
        <position position="1"/>
    </location>
</feature>
<reference evidence="4" key="2">
    <citation type="submission" date="2015-01" db="EMBL/GenBank/DDBJ databases">
        <title>Evolutionary Origins and Diversification of the Mycorrhizal Mutualists.</title>
        <authorList>
            <consortium name="DOE Joint Genome Institute"/>
            <consortium name="Mycorrhizal Genomics Consortium"/>
            <person name="Kohler A."/>
            <person name="Kuo A."/>
            <person name="Nagy L.G."/>
            <person name="Floudas D."/>
            <person name="Copeland A."/>
            <person name="Barry K.W."/>
            <person name="Cichocki N."/>
            <person name="Veneault-Fourrey C."/>
            <person name="LaButti K."/>
            <person name="Lindquist E.A."/>
            <person name="Lipzen A."/>
            <person name="Lundell T."/>
            <person name="Morin E."/>
            <person name="Murat C."/>
            <person name="Riley R."/>
            <person name="Ohm R."/>
            <person name="Sun H."/>
            <person name="Tunlid A."/>
            <person name="Henrissat B."/>
            <person name="Grigoriev I.V."/>
            <person name="Hibbett D.S."/>
            <person name="Martin F."/>
        </authorList>
    </citation>
    <scope>NUCLEOTIDE SEQUENCE [LARGE SCALE GENOMIC DNA]</scope>
    <source>
        <strain evidence="4">441</strain>
    </source>
</reference>
<feature type="non-terminal residue" evidence="3">
    <location>
        <position position="61"/>
    </location>
</feature>
<dbReference type="HOGENOM" id="CLU_208065_0_0_1"/>
<dbReference type="InterPro" id="IPR006600">
    <property type="entry name" value="HTH_CenpB_DNA-bd_dom"/>
</dbReference>
<feature type="domain" description="HTH CENPB-type" evidence="2">
    <location>
        <begin position="1"/>
        <end position="53"/>
    </location>
</feature>
<keyword evidence="1" id="KW-0238">DNA-binding</keyword>
<evidence type="ECO:0000256" key="1">
    <source>
        <dbReference type="ARBA" id="ARBA00023125"/>
    </source>
</evidence>
<dbReference type="EMBL" id="KN834040">
    <property type="protein sequence ID" value="KIK12877.1"/>
    <property type="molecule type" value="Genomic_DNA"/>
</dbReference>
<evidence type="ECO:0000259" key="2">
    <source>
        <dbReference type="PROSITE" id="PS51253"/>
    </source>
</evidence>
<protein>
    <recommendedName>
        <fullName evidence="2">HTH CENPB-type domain-containing protein</fullName>
    </recommendedName>
</protein>
<proteinExistence type="predicted"/>
<accession>A0A0C9YRC0</accession>
<dbReference type="PROSITE" id="PS51253">
    <property type="entry name" value="HTH_CENPB"/>
    <property type="match status" value="1"/>
</dbReference>
<sequence>EKVLVNWMHFLGTIGRPIAKDTVRPYVYDLCGRYPSENWIYRFLKCHPEVKLRRPSGIDPK</sequence>
<gene>
    <name evidence="3" type="ORF">PISMIDRAFT_49671</name>
</gene>